<feature type="domain" description="ABC-type transport auxiliary lipoprotein component" evidence="1">
    <location>
        <begin position="44"/>
        <end position="196"/>
    </location>
</feature>
<dbReference type="RefSeq" id="WP_129404190.1">
    <property type="nucleotide sequence ID" value="NZ_SBKP01000007.1"/>
</dbReference>
<accession>A0A4Q1KGZ0</accession>
<reference evidence="3" key="1">
    <citation type="submission" date="2019-01" db="EMBL/GenBank/DDBJ databases">
        <title>Cytophagaceae bacterium strain CAR-16.</title>
        <authorList>
            <person name="Chen W.-M."/>
        </authorList>
    </citation>
    <scope>NUCLEOTIDE SEQUENCE [LARGE SCALE GENOMIC DNA]</scope>
    <source>
        <strain evidence="3">CHR27</strain>
    </source>
</reference>
<dbReference type="Proteomes" id="UP000290958">
    <property type="component" value="Unassembled WGS sequence"/>
</dbReference>
<proteinExistence type="predicted"/>
<evidence type="ECO:0000313" key="2">
    <source>
        <dbReference type="EMBL" id="RXR28772.1"/>
    </source>
</evidence>
<dbReference type="OrthoDB" id="7391077at2"/>
<dbReference type="Pfam" id="PF03886">
    <property type="entry name" value="ABC_trans_aux"/>
    <property type="match status" value="1"/>
</dbReference>
<organism evidence="2 3">
    <name type="scientific">Sphingobium fluviale</name>
    <dbReference type="NCBI Taxonomy" id="2506423"/>
    <lineage>
        <taxon>Bacteria</taxon>
        <taxon>Pseudomonadati</taxon>
        <taxon>Pseudomonadota</taxon>
        <taxon>Alphaproteobacteria</taxon>
        <taxon>Sphingomonadales</taxon>
        <taxon>Sphingomonadaceae</taxon>
        <taxon>Sphingobium</taxon>
    </lineage>
</organism>
<evidence type="ECO:0000313" key="3">
    <source>
        <dbReference type="Proteomes" id="UP000290958"/>
    </source>
</evidence>
<dbReference type="EMBL" id="SBKP01000007">
    <property type="protein sequence ID" value="RXR28772.1"/>
    <property type="molecule type" value="Genomic_DNA"/>
</dbReference>
<dbReference type="AlphaFoldDB" id="A0A4Q1KGZ0"/>
<dbReference type="InterPro" id="IPR005586">
    <property type="entry name" value="ABC_trans_aux"/>
</dbReference>
<sequence length="201" mass="21247">MRQITRTAFIVPAALALCVIASGCVKFGGKPPAQLLAIAPMTSPQAGQTVSSAGKPVLAVFAPDVPRKIDTLRIAVQADATSVAYVKKAQWAETPRQMFRRVLSDTIAADGTIFVADGEQSAILKGRRLAGSLVEFGIDARTREAVVTYDATLTSDTPGEAMRQRFSARVPVRKIEADRVAGPINEAANKVAADVAAWVKG</sequence>
<dbReference type="PROSITE" id="PS51257">
    <property type="entry name" value="PROKAR_LIPOPROTEIN"/>
    <property type="match status" value="1"/>
</dbReference>
<dbReference type="SUPFAM" id="SSF159594">
    <property type="entry name" value="XCC0632-like"/>
    <property type="match status" value="1"/>
</dbReference>
<protein>
    <submittedName>
        <fullName evidence="2">ABC transporter</fullName>
    </submittedName>
</protein>
<gene>
    <name evidence="2" type="ORF">EQG66_08620</name>
</gene>
<name>A0A4Q1KGZ0_9SPHN</name>
<evidence type="ECO:0000259" key="1">
    <source>
        <dbReference type="Pfam" id="PF03886"/>
    </source>
</evidence>
<keyword evidence="3" id="KW-1185">Reference proteome</keyword>
<dbReference type="Gene3D" id="3.40.50.10610">
    <property type="entry name" value="ABC-type transport auxiliary lipoprotein component"/>
    <property type="match status" value="1"/>
</dbReference>
<comment type="caution">
    <text evidence="2">The sequence shown here is derived from an EMBL/GenBank/DDBJ whole genome shotgun (WGS) entry which is preliminary data.</text>
</comment>